<name>A0ACC5ZVR6_9RHOB</name>
<evidence type="ECO:0000313" key="1">
    <source>
        <dbReference type="EMBL" id="MCM2561861.1"/>
    </source>
</evidence>
<protein>
    <submittedName>
        <fullName evidence="1">LPS export ABC transporter periplasmic protein LptC</fullName>
    </submittedName>
</protein>
<evidence type="ECO:0000313" key="2">
    <source>
        <dbReference type="Proteomes" id="UP001203036"/>
    </source>
</evidence>
<dbReference type="EMBL" id="JAMQGO010000003">
    <property type="protein sequence ID" value="MCM2561861.1"/>
    <property type="molecule type" value="Genomic_DNA"/>
</dbReference>
<gene>
    <name evidence="1" type="ORF">M8744_06880</name>
</gene>
<organism evidence="1 2">
    <name type="scientific">Lutimaribacter degradans</name>
    <dbReference type="NCBI Taxonomy" id="2945989"/>
    <lineage>
        <taxon>Bacteria</taxon>
        <taxon>Pseudomonadati</taxon>
        <taxon>Pseudomonadota</taxon>
        <taxon>Alphaproteobacteria</taxon>
        <taxon>Rhodobacterales</taxon>
        <taxon>Roseobacteraceae</taxon>
        <taxon>Lutimaribacter</taxon>
    </lineage>
</organism>
<keyword evidence="2" id="KW-1185">Reference proteome</keyword>
<proteinExistence type="predicted"/>
<accession>A0ACC5ZVR6</accession>
<sequence>MSRRDRYYPRLIAWLRIALPIAALGLLSTLFLLSRDIDPTQSIPFSQGEIEERVREQRVTAPNFAGSTERGDFISLTASSAKLDPEDGDRFLAENLSAKIDLSGGASVEFNANQGEVNTSLQQARLIGGAVVTSSTGYRITTEELTTSLNVLNVTSTGPIQGTGPLGSFSAGRMQLESDSTSGHARLLFTNRVKLIYDPQNPGGKP</sequence>
<reference evidence="1" key="1">
    <citation type="submission" date="2022-06" db="EMBL/GenBank/DDBJ databases">
        <title>Lutimaribacter sp. EGI FJ00013, a novel bacterium isolated from a salt lake sediment enrichment.</title>
        <authorList>
            <person name="Gao L."/>
            <person name="Fang B.-Z."/>
            <person name="Li W.-J."/>
        </authorList>
    </citation>
    <scope>NUCLEOTIDE SEQUENCE</scope>
    <source>
        <strain evidence="1">EGI FJ00013</strain>
    </source>
</reference>
<comment type="caution">
    <text evidence="1">The sequence shown here is derived from an EMBL/GenBank/DDBJ whole genome shotgun (WGS) entry which is preliminary data.</text>
</comment>
<dbReference type="Proteomes" id="UP001203036">
    <property type="component" value="Unassembled WGS sequence"/>
</dbReference>